<keyword evidence="3 4" id="KW-0234">DNA repair</keyword>
<feature type="domain" description="MutL C-terminal dimerisation" evidence="5">
    <location>
        <begin position="356"/>
        <end position="492"/>
    </location>
</feature>
<dbReference type="GO" id="GO:0016887">
    <property type="term" value="F:ATP hydrolysis activity"/>
    <property type="evidence" value="ECO:0007669"/>
    <property type="project" value="InterPro"/>
</dbReference>
<evidence type="ECO:0000256" key="2">
    <source>
        <dbReference type="ARBA" id="ARBA00022763"/>
    </source>
</evidence>
<dbReference type="Gene3D" id="3.30.230.10">
    <property type="match status" value="1"/>
</dbReference>
<dbReference type="GO" id="GO:0032300">
    <property type="term" value="C:mismatch repair complex"/>
    <property type="evidence" value="ECO:0007669"/>
    <property type="project" value="InterPro"/>
</dbReference>
<dbReference type="SMART" id="SM00853">
    <property type="entry name" value="MutL_C"/>
    <property type="match status" value="1"/>
</dbReference>
<dbReference type="InterPro" id="IPR037198">
    <property type="entry name" value="MutL_C_sf"/>
</dbReference>
<evidence type="ECO:0000256" key="4">
    <source>
        <dbReference type="HAMAP-Rule" id="MF_00149"/>
    </source>
</evidence>
<dbReference type="SUPFAM" id="SSF118116">
    <property type="entry name" value="DNA mismatch repair protein MutL"/>
    <property type="match status" value="1"/>
</dbReference>
<dbReference type="NCBIfam" id="TIGR00585">
    <property type="entry name" value="mutl"/>
    <property type="match status" value="1"/>
</dbReference>
<dbReference type="InterPro" id="IPR013507">
    <property type="entry name" value="DNA_mismatch_S5_2-like"/>
</dbReference>
<protein>
    <recommendedName>
        <fullName evidence="4">DNA mismatch repair protein MutL</fullName>
    </recommendedName>
</protein>
<dbReference type="EMBL" id="DTLI01000084">
    <property type="protein sequence ID" value="HHS51884.1"/>
    <property type="molecule type" value="Genomic_DNA"/>
</dbReference>
<dbReference type="Gene3D" id="3.30.1540.20">
    <property type="entry name" value="MutL, C-terminal domain, dimerisation subdomain"/>
    <property type="match status" value="1"/>
</dbReference>
<name>A0A7C6A9J9_UNCW3</name>
<dbReference type="PANTHER" id="PTHR10073:SF12">
    <property type="entry name" value="DNA MISMATCH REPAIR PROTEIN MLH1"/>
    <property type="match status" value="1"/>
</dbReference>
<dbReference type="GO" id="GO:0006298">
    <property type="term" value="P:mismatch repair"/>
    <property type="evidence" value="ECO:0007669"/>
    <property type="project" value="UniProtKB-UniRule"/>
</dbReference>
<keyword evidence="7" id="KW-0378">Hydrolase</keyword>
<reference evidence="7" key="1">
    <citation type="journal article" date="2020" name="mSystems">
        <title>Genome- and Community-Level Interaction Insights into Carbon Utilization and Element Cycling Functions of Hydrothermarchaeota in Hydrothermal Sediment.</title>
        <authorList>
            <person name="Zhou Z."/>
            <person name="Liu Y."/>
            <person name="Xu W."/>
            <person name="Pan J."/>
            <person name="Luo Z.H."/>
            <person name="Li M."/>
        </authorList>
    </citation>
    <scope>NUCLEOTIDE SEQUENCE [LARGE SCALE GENOMIC DNA]</scope>
    <source>
        <strain evidence="7">SpSt-876</strain>
    </source>
</reference>
<dbReference type="InterPro" id="IPR014721">
    <property type="entry name" value="Ribsml_uS5_D2-typ_fold_subgr"/>
</dbReference>
<dbReference type="SMART" id="SM01340">
    <property type="entry name" value="DNA_mis_repair"/>
    <property type="match status" value="1"/>
</dbReference>
<proteinExistence type="inferred from homology"/>
<comment type="caution">
    <text evidence="7">The sequence shown here is derived from an EMBL/GenBank/DDBJ whole genome shotgun (WGS) entry which is preliminary data.</text>
</comment>
<dbReference type="Pfam" id="PF08676">
    <property type="entry name" value="MutL_C"/>
    <property type="match status" value="1"/>
</dbReference>
<dbReference type="SUPFAM" id="SSF54211">
    <property type="entry name" value="Ribosomal protein S5 domain 2-like"/>
    <property type="match status" value="1"/>
</dbReference>
<dbReference type="Pfam" id="PF01119">
    <property type="entry name" value="DNA_mis_repair"/>
    <property type="match status" value="1"/>
</dbReference>
<keyword evidence="7" id="KW-0540">Nuclease</keyword>
<dbReference type="InterPro" id="IPR036890">
    <property type="entry name" value="HATPase_C_sf"/>
</dbReference>
<comment type="function">
    <text evidence="4">This protein is involved in the repair of mismatches in DNA. It is required for dam-dependent methyl-directed DNA mismatch repair. May act as a 'molecular matchmaker', a protein that promotes the formation of a stable complex between two or more DNA-binding proteins in an ATP-dependent manner without itself being part of a final effector complex.</text>
</comment>
<dbReference type="InterPro" id="IPR014762">
    <property type="entry name" value="DNA_mismatch_repair_CS"/>
</dbReference>
<keyword evidence="2 4" id="KW-0227">DNA damage</keyword>
<dbReference type="PANTHER" id="PTHR10073">
    <property type="entry name" value="DNA MISMATCH REPAIR PROTEIN MLH, PMS, MUTL"/>
    <property type="match status" value="1"/>
</dbReference>
<evidence type="ECO:0000259" key="6">
    <source>
        <dbReference type="SMART" id="SM01340"/>
    </source>
</evidence>
<dbReference type="InterPro" id="IPR042121">
    <property type="entry name" value="MutL_C_regsub"/>
</dbReference>
<gene>
    <name evidence="4 7" type="primary">mutL</name>
    <name evidence="7" type="ORF">ENW73_03310</name>
</gene>
<dbReference type="Gene3D" id="3.30.565.10">
    <property type="entry name" value="Histidine kinase-like ATPase, C-terminal domain"/>
    <property type="match status" value="1"/>
</dbReference>
<dbReference type="InterPro" id="IPR038973">
    <property type="entry name" value="MutL/Mlh/Pms-like"/>
</dbReference>
<dbReference type="FunFam" id="3.30.565.10:FF:000003">
    <property type="entry name" value="DNA mismatch repair endonuclease MutL"/>
    <property type="match status" value="1"/>
</dbReference>
<evidence type="ECO:0000313" key="7">
    <source>
        <dbReference type="EMBL" id="HHS51884.1"/>
    </source>
</evidence>
<dbReference type="GO" id="GO:0005524">
    <property type="term" value="F:ATP binding"/>
    <property type="evidence" value="ECO:0007669"/>
    <property type="project" value="InterPro"/>
</dbReference>
<dbReference type="InterPro" id="IPR014790">
    <property type="entry name" value="MutL_C"/>
</dbReference>
<evidence type="ECO:0000259" key="5">
    <source>
        <dbReference type="SMART" id="SM00853"/>
    </source>
</evidence>
<dbReference type="InterPro" id="IPR002099">
    <property type="entry name" value="MutL/Mlh/PMS"/>
</dbReference>
<dbReference type="PROSITE" id="PS00058">
    <property type="entry name" value="DNA_MISMATCH_REPAIR_1"/>
    <property type="match status" value="1"/>
</dbReference>
<sequence>MGSIKLLSEATIRKIAAGEVIARPASVVKELIENSIDAQSTKITIEIQKGGKDLIRVIDNGIGMDRADIRLAVSRHATSKINTIDDLTQLKTMGFRGEALASIAAVSRLKIETNTDTALTGNYLKVEGGIIKEMAEIARAKGTTISVESLFYNLPVRRGFLKSDNYELRLIIETVKSYVLAYPSIHFVLRSEGKELLVCPKANSVKERLGLFMERARLASLIEIKVDNPLLALYGFFTEPSQAQAVYEIQETFFNLRPVRSRTVLRAIYEGYGATLRGNNPNFVVFITTSPENLDVNIHPTKQEVKFADERFLFDFVAEAVRKGLGIKKSETILKDNFLYQSALGGLIADEQITPNFWQLHNSFIFAQIQSGYCIIDQHAAHERIIYEEVTKKRTMDVQGLLFPIMIELKPEEFTVFEEITGELRKMGIEAKVFSGRTIVVESIPTGTYLGKEEISELFAELAKMEKKDRGKQDEVAKLIACKGAVKAGQRLTPLEMESLLNRLFACAEPYFCPHGRPVIIKITLEDLFKRFGRT</sequence>
<dbReference type="Pfam" id="PF13589">
    <property type="entry name" value="HATPase_c_3"/>
    <property type="match status" value="1"/>
</dbReference>
<dbReference type="SUPFAM" id="SSF55874">
    <property type="entry name" value="ATPase domain of HSP90 chaperone/DNA topoisomerase II/histidine kinase"/>
    <property type="match status" value="1"/>
</dbReference>
<keyword evidence="7" id="KW-0255">Endonuclease</keyword>
<dbReference type="GO" id="GO:0004519">
    <property type="term" value="F:endonuclease activity"/>
    <property type="evidence" value="ECO:0007669"/>
    <property type="project" value="UniProtKB-KW"/>
</dbReference>
<dbReference type="InterPro" id="IPR042120">
    <property type="entry name" value="MutL_C_dimsub"/>
</dbReference>
<dbReference type="GO" id="GO:0030983">
    <property type="term" value="F:mismatched DNA binding"/>
    <property type="evidence" value="ECO:0007669"/>
    <property type="project" value="InterPro"/>
</dbReference>
<evidence type="ECO:0000256" key="1">
    <source>
        <dbReference type="ARBA" id="ARBA00006082"/>
    </source>
</evidence>
<dbReference type="CDD" id="cd16926">
    <property type="entry name" value="HATPase_MutL-MLH-PMS-like"/>
    <property type="match status" value="1"/>
</dbReference>
<evidence type="ECO:0000256" key="3">
    <source>
        <dbReference type="ARBA" id="ARBA00023204"/>
    </source>
</evidence>
<feature type="domain" description="DNA mismatch repair protein S5" evidence="6">
    <location>
        <begin position="209"/>
        <end position="326"/>
    </location>
</feature>
<dbReference type="HAMAP" id="MF_00149">
    <property type="entry name" value="DNA_mis_repair"/>
    <property type="match status" value="1"/>
</dbReference>
<organism evidence="7">
    <name type="scientific">candidate division WOR-3 bacterium</name>
    <dbReference type="NCBI Taxonomy" id="2052148"/>
    <lineage>
        <taxon>Bacteria</taxon>
        <taxon>Bacteria division WOR-3</taxon>
    </lineage>
</organism>
<accession>A0A7C6A9J9</accession>
<dbReference type="Gene3D" id="3.30.1370.100">
    <property type="entry name" value="MutL, C-terminal domain, regulatory subdomain"/>
    <property type="match status" value="1"/>
</dbReference>
<dbReference type="InterPro" id="IPR020568">
    <property type="entry name" value="Ribosomal_Su5_D2-typ_SF"/>
</dbReference>
<comment type="similarity">
    <text evidence="1 4">Belongs to the DNA mismatch repair MutL/HexB family.</text>
</comment>
<dbReference type="AlphaFoldDB" id="A0A7C6A9J9"/>
<dbReference type="CDD" id="cd00782">
    <property type="entry name" value="MutL_Trans"/>
    <property type="match status" value="1"/>
</dbReference>
<dbReference type="GO" id="GO:0140664">
    <property type="term" value="F:ATP-dependent DNA damage sensor activity"/>
    <property type="evidence" value="ECO:0007669"/>
    <property type="project" value="InterPro"/>
</dbReference>
<dbReference type="InterPro" id="IPR020667">
    <property type="entry name" value="DNA_mismatch_repair_MutL"/>
</dbReference>